<evidence type="ECO:0000313" key="12">
    <source>
        <dbReference type="EMBL" id="GLI22440.1"/>
    </source>
</evidence>
<dbReference type="Gene3D" id="3.90.25.10">
    <property type="entry name" value="UDP-galactose 4-epimerase, domain 1"/>
    <property type="match status" value="1"/>
</dbReference>
<evidence type="ECO:0000256" key="8">
    <source>
        <dbReference type="ARBA" id="ARBA00023235"/>
    </source>
</evidence>
<dbReference type="NCBIfam" id="TIGR01179">
    <property type="entry name" value="galE"/>
    <property type="match status" value="1"/>
</dbReference>
<evidence type="ECO:0000256" key="3">
    <source>
        <dbReference type="ARBA" id="ARBA00004947"/>
    </source>
</evidence>
<evidence type="ECO:0000313" key="14">
    <source>
        <dbReference type="Proteomes" id="UP001144397"/>
    </source>
</evidence>
<comment type="caution">
    <text evidence="12">The sequence shown here is derived from an EMBL/GenBank/DDBJ whole genome shotgun (WGS) entry which is preliminary data.</text>
</comment>
<dbReference type="GeneID" id="95762903"/>
<dbReference type="InterPro" id="IPR001509">
    <property type="entry name" value="Epimerase_deHydtase"/>
</dbReference>
<dbReference type="RefSeq" id="WP_281807430.1">
    <property type="nucleotide sequence ID" value="NZ_BSDO01000002.1"/>
</dbReference>
<dbReference type="CDD" id="cd05247">
    <property type="entry name" value="UDP_G4E_1_SDR_e"/>
    <property type="match status" value="1"/>
</dbReference>
<dbReference type="PANTHER" id="PTHR43725:SF53">
    <property type="entry name" value="UDP-ARABINOSE 4-EPIMERASE 1"/>
    <property type="match status" value="1"/>
</dbReference>
<reference evidence="12" key="1">
    <citation type="submission" date="2022-12" db="EMBL/GenBank/DDBJ databases">
        <title>Reference genome sequencing for broad-spectrum identification of bacterial and archaeal isolates by mass spectrometry.</title>
        <authorList>
            <person name="Sekiguchi Y."/>
            <person name="Tourlousse D.M."/>
        </authorList>
    </citation>
    <scope>NUCLEOTIDE SEQUENCE</scope>
    <source>
        <strain evidence="12">301</strain>
    </source>
</reference>
<dbReference type="SUPFAM" id="SSF51735">
    <property type="entry name" value="NAD(P)-binding Rossmann-fold domains"/>
    <property type="match status" value="1"/>
</dbReference>
<accession>A0A9W6FJN8</accession>
<keyword evidence="15" id="KW-1185">Reference proteome</keyword>
<keyword evidence="8 10" id="KW-0413">Isomerase</keyword>
<evidence type="ECO:0000256" key="5">
    <source>
        <dbReference type="ARBA" id="ARBA00013189"/>
    </source>
</evidence>
<organism evidence="12 14">
    <name type="scientific">Xanthobacter flavus</name>
    <dbReference type="NCBI Taxonomy" id="281"/>
    <lineage>
        <taxon>Bacteria</taxon>
        <taxon>Pseudomonadati</taxon>
        <taxon>Pseudomonadota</taxon>
        <taxon>Alphaproteobacteria</taxon>
        <taxon>Hyphomicrobiales</taxon>
        <taxon>Xanthobacteraceae</taxon>
        <taxon>Xanthobacter</taxon>
    </lineage>
</organism>
<evidence type="ECO:0000313" key="15">
    <source>
        <dbReference type="Proteomes" id="UP001245370"/>
    </source>
</evidence>
<dbReference type="GO" id="GO:0003978">
    <property type="term" value="F:UDP-glucose 4-epimerase activity"/>
    <property type="evidence" value="ECO:0007669"/>
    <property type="project" value="UniProtKB-UniRule"/>
</dbReference>
<dbReference type="EMBL" id="BSDO01000002">
    <property type="protein sequence ID" value="GLI22440.1"/>
    <property type="molecule type" value="Genomic_DNA"/>
</dbReference>
<dbReference type="GO" id="GO:0033499">
    <property type="term" value="P:galactose catabolic process via UDP-galactose, Leloir pathway"/>
    <property type="evidence" value="ECO:0007669"/>
    <property type="project" value="TreeGrafter"/>
</dbReference>
<comment type="subunit">
    <text evidence="10">Homodimer.</text>
</comment>
<dbReference type="EMBL" id="JAVDPY010000001">
    <property type="protein sequence ID" value="MDR6331767.1"/>
    <property type="molecule type" value="Genomic_DNA"/>
</dbReference>
<keyword evidence="7 10" id="KW-0520">NAD</keyword>
<dbReference type="InterPro" id="IPR036291">
    <property type="entry name" value="NAD(P)-bd_dom_sf"/>
</dbReference>
<dbReference type="Proteomes" id="UP001245370">
    <property type="component" value="Unassembled WGS sequence"/>
</dbReference>
<evidence type="ECO:0000256" key="2">
    <source>
        <dbReference type="ARBA" id="ARBA00001911"/>
    </source>
</evidence>
<comment type="cofactor">
    <cofactor evidence="2 10">
        <name>NAD(+)</name>
        <dbReference type="ChEBI" id="CHEBI:57540"/>
    </cofactor>
</comment>
<evidence type="ECO:0000313" key="13">
    <source>
        <dbReference type="EMBL" id="MDR6331767.1"/>
    </source>
</evidence>
<evidence type="ECO:0000256" key="4">
    <source>
        <dbReference type="ARBA" id="ARBA00007637"/>
    </source>
</evidence>
<gene>
    <name evidence="13" type="ORF">GGQ86_000214</name>
    <name evidence="12" type="ORF">XFLAVUS301_21140</name>
</gene>
<dbReference type="Gene3D" id="3.40.50.720">
    <property type="entry name" value="NAD(P)-binding Rossmann-like Domain"/>
    <property type="match status" value="1"/>
</dbReference>
<protein>
    <recommendedName>
        <fullName evidence="6 10">UDP-glucose 4-epimerase</fullName>
        <ecNumber evidence="5 10">5.1.3.2</ecNumber>
    </recommendedName>
</protein>
<sequence>MAVLVTGGAGYIGSHTALALCDRGEKVVVLDDLSSGFDWAVPPAAELVVGDVSDQALVSQLIVEHGITEIVHFAARILVQESVGDPLRYYLGNTVKTRALLETALAHGVTRLIFSSTAAVYGEAQVEIIPEDQPTAPINPYGRSKLMSEWMLADVARAHGLAYVVLRYFNVAGADPAGRAGETRRVATHLVKVASEAASGVRPGVEIFGTDYPTRDGSCIRDYVHVSDLASAHVAALDHLRAGGANLTLNCGYGRGFSVKEVVDVVKRVSGVDFPVKLSGRRAGDPACLVGAADRIRTELGWTPQLDDLETIVRHALGWEERLASRNARVK</sequence>
<evidence type="ECO:0000256" key="6">
    <source>
        <dbReference type="ARBA" id="ARBA00018569"/>
    </source>
</evidence>
<dbReference type="PANTHER" id="PTHR43725">
    <property type="entry name" value="UDP-GLUCOSE 4-EPIMERASE"/>
    <property type="match status" value="1"/>
</dbReference>
<proteinExistence type="inferred from homology"/>
<evidence type="ECO:0000256" key="7">
    <source>
        <dbReference type="ARBA" id="ARBA00023027"/>
    </source>
</evidence>
<comment type="catalytic activity">
    <reaction evidence="1 10">
        <text>UDP-alpha-D-glucose = UDP-alpha-D-galactose</text>
        <dbReference type="Rhea" id="RHEA:22168"/>
        <dbReference type="ChEBI" id="CHEBI:58885"/>
        <dbReference type="ChEBI" id="CHEBI:66914"/>
        <dbReference type="EC" id="5.1.3.2"/>
    </reaction>
</comment>
<dbReference type="EC" id="5.1.3.2" evidence="5 10"/>
<comment type="similarity">
    <text evidence="4 10">Belongs to the NAD(P)-dependent epimerase/dehydratase family.</text>
</comment>
<dbReference type="AlphaFoldDB" id="A0A9W6FJN8"/>
<evidence type="ECO:0000256" key="1">
    <source>
        <dbReference type="ARBA" id="ARBA00000083"/>
    </source>
</evidence>
<evidence type="ECO:0000256" key="9">
    <source>
        <dbReference type="ARBA" id="ARBA00023277"/>
    </source>
</evidence>
<feature type="domain" description="NAD-dependent epimerase/dehydratase" evidence="11">
    <location>
        <begin position="3"/>
        <end position="252"/>
    </location>
</feature>
<name>A0A9W6FJN8_XANFL</name>
<comment type="pathway">
    <text evidence="3 10">Carbohydrate metabolism; galactose metabolism.</text>
</comment>
<evidence type="ECO:0000256" key="10">
    <source>
        <dbReference type="RuleBase" id="RU366046"/>
    </source>
</evidence>
<dbReference type="Pfam" id="PF01370">
    <property type="entry name" value="Epimerase"/>
    <property type="match status" value="1"/>
</dbReference>
<reference evidence="13 15" key="2">
    <citation type="submission" date="2023-07" db="EMBL/GenBank/DDBJ databases">
        <title>Genomic Encyclopedia of Type Strains, Phase IV (KMG-IV): sequencing the most valuable type-strain genomes for metagenomic binning, comparative biology and taxonomic classification.</title>
        <authorList>
            <person name="Goeker M."/>
        </authorList>
    </citation>
    <scope>NUCLEOTIDE SEQUENCE [LARGE SCALE GENOMIC DNA]</scope>
    <source>
        <strain evidence="13 15">DSM 338</strain>
    </source>
</reference>
<dbReference type="InterPro" id="IPR005886">
    <property type="entry name" value="UDP_G4E"/>
</dbReference>
<keyword evidence="9 10" id="KW-0119">Carbohydrate metabolism</keyword>
<dbReference type="Proteomes" id="UP001144397">
    <property type="component" value="Unassembled WGS sequence"/>
</dbReference>
<evidence type="ECO:0000259" key="11">
    <source>
        <dbReference type="Pfam" id="PF01370"/>
    </source>
</evidence>